<comment type="caution">
    <text evidence="4">The sequence shown here is derived from an EMBL/GenBank/DDBJ whole genome shotgun (WGS) entry which is preliminary data.</text>
</comment>
<sequence length="407" mass="45320">MMSRVLILVVAGPEGYGVRNVWSLLVRTLEQSGLHVVIAVLDLRLVDGWRRDFPGVDVIHPPVEWRPLAGGSNRIWRIVRRGISQLKLADWLDGVVRRYAARGIVLQGPIEALLCGLVARRRGIPALWFVPNAVSDEQFLDINKRIYRSLFRHANVIPVANSKFTDSTLGRGNFRRHVIHLGVDTEFYRPEPDDGTVRERFRIPRTAIVIGLFARMTPSKGQLELVKAAARLQENVHLLFCGGPLEGTYHQTLASTVAALNFHDRVHFAGFQTDLRPYYGACDILANLRTDPEPFGLTVVEAMACGRAVLAHASGGPAETIIDGRTGWLIPHCSPDDIAGGLHRVIADRLRWLEMGLAGRARAEAEFSVKRFEVKVCEVVKTEIHHFESCAGTSYGEASNINVIIRR</sequence>
<dbReference type="Proteomes" id="UP000244060">
    <property type="component" value="Unassembled WGS sequence"/>
</dbReference>
<dbReference type="Gene3D" id="3.40.50.2000">
    <property type="entry name" value="Glycogen Phosphorylase B"/>
    <property type="match status" value="2"/>
</dbReference>
<evidence type="ECO:0000259" key="3">
    <source>
        <dbReference type="Pfam" id="PF00534"/>
    </source>
</evidence>
<keyword evidence="5" id="KW-1185">Reference proteome</keyword>
<evidence type="ECO:0000256" key="1">
    <source>
        <dbReference type="ARBA" id="ARBA00022676"/>
    </source>
</evidence>
<keyword evidence="2 4" id="KW-0808">Transferase</keyword>
<dbReference type="PANTHER" id="PTHR12526">
    <property type="entry name" value="GLYCOSYLTRANSFERASE"/>
    <property type="match status" value="1"/>
</dbReference>
<name>A0A2T5JSP3_9RHOB</name>
<feature type="domain" description="Glycosyl transferase family 1" evidence="3">
    <location>
        <begin position="198"/>
        <end position="349"/>
    </location>
</feature>
<dbReference type="GO" id="GO:0016757">
    <property type="term" value="F:glycosyltransferase activity"/>
    <property type="evidence" value="ECO:0007669"/>
    <property type="project" value="UniProtKB-KW"/>
</dbReference>
<evidence type="ECO:0000313" key="4">
    <source>
        <dbReference type="EMBL" id="PTR11626.1"/>
    </source>
</evidence>
<dbReference type="AlphaFoldDB" id="A0A2T5JSP3"/>
<accession>A0A2T5JSP3</accession>
<dbReference type="InterPro" id="IPR001296">
    <property type="entry name" value="Glyco_trans_1"/>
</dbReference>
<evidence type="ECO:0000256" key="2">
    <source>
        <dbReference type="ARBA" id="ARBA00022679"/>
    </source>
</evidence>
<protein>
    <submittedName>
        <fullName evidence="4">Glycosyltransferase involved in cell wall biosynthesis</fullName>
    </submittedName>
</protein>
<keyword evidence="1" id="KW-0328">Glycosyltransferase</keyword>
<gene>
    <name evidence="4" type="ORF">C8J28_12618</name>
</gene>
<dbReference type="Pfam" id="PF00534">
    <property type="entry name" value="Glycos_transf_1"/>
    <property type="match status" value="1"/>
</dbReference>
<dbReference type="PANTHER" id="PTHR12526:SF510">
    <property type="entry name" value="D-INOSITOL 3-PHOSPHATE GLYCOSYLTRANSFERASE"/>
    <property type="match status" value="1"/>
</dbReference>
<evidence type="ECO:0000313" key="5">
    <source>
        <dbReference type="Proteomes" id="UP000244060"/>
    </source>
</evidence>
<reference evidence="4 5" key="1">
    <citation type="submission" date="2018-04" db="EMBL/GenBank/DDBJ databases">
        <title>Genomic Encyclopedia of Type Strains, Phase III (KMG-III): the genomes of soil and plant-associated and newly described type strains.</title>
        <authorList>
            <person name="Whitman W."/>
        </authorList>
    </citation>
    <scope>NUCLEOTIDE SEQUENCE [LARGE SCALE GENOMIC DNA]</scope>
    <source>
        <strain evidence="4 5">KA25</strain>
    </source>
</reference>
<dbReference type="SUPFAM" id="SSF53756">
    <property type="entry name" value="UDP-Glycosyltransferase/glycogen phosphorylase"/>
    <property type="match status" value="1"/>
</dbReference>
<dbReference type="EMBL" id="QAOT01000026">
    <property type="protein sequence ID" value="PTR11626.1"/>
    <property type="molecule type" value="Genomic_DNA"/>
</dbReference>
<proteinExistence type="predicted"/>
<organism evidence="4 5">
    <name type="scientific">Cereibacter azotoformans</name>
    <dbReference type="NCBI Taxonomy" id="43057"/>
    <lineage>
        <taxon>Bacteria</taxon>
        <taxon>Pseudomonadati</taxon>
        <taxon>Pseudomonadota</taxon>
        <taxon>Alphaproteobacteria</taxon>
        <taxon>Rhodobacterales</taxon>
        <taxon>Paracoccaceae</taxon>
        <taxon>Cereibacter</taxon>
    </lineage>
</organism>